<feature type="domain" description="Putative adhesin Stv" evidence="1">
    <location>
        <begin position="35"/>
        <end position="174"/>
    </location>
</feature>
<gene>
    <name evidence="2" type="ORF">NX720_03720</name>
</gene>
<dbReference type="EMBL" id="CP103300">
    <property type="protein sequence ID" value="UYM17047.1"/>
    <property type="molecule type" value="Genomic_DNA"/>
</dbReference>
<organism evidence="2 3">
    <name type="scientific">Endozoicomonas euniceicola</name>
    <dbReference type="NCBI Taxonomy" id="1234143"/>
    <lineage>
        <taxon>Bacteria</taxon>
        <taxon>Pseudomonadati</taxon>
        <taxon>Pseudomonadota</taxon>
        <taxon>Gammaproteobacteria</taxon>
        <taxon>Oceanospirillales</taxon>
        <taxon>Endozoicomonadaceae</taxon>
        <taxon>Endozoicomonas</taxon>
    </lineage>
</organism>
<dbReference type="Pfam" id="PF21527">
    <property type="entry name" value="Stv"/>
    <property type="match status" value="1"/>
</dbReference>
<evidence type="ECO:0000259" key="1">
    <source>
        <dbReference type="Pfam" id="PF21527"/>
    </source>
</evidence>
<keyword evidence="3" id="KW-1185">Reference proteome</keyword>
<dbReference type="Proteomes" id="UP001163255">
    <property type="component" value="Chromosome"/>
</dbReference>
<proteinExistence type="predicted"/>
<dbReference type="RefSeq" id="WP_262599484.1">
    <property type="nucleotide sequence ID" value="NZ_CP103300.1"/>
</dbReference>
<dbReference type="InterPro" id="IPR049002">
    <property type="entry name" value="Stv"/>
</dbReference>
<name>A0ABY6GWA0_9GAMM</name>
<accession>A0ABY6GWA0</accession>
<sequence length="209" mass="24384">MPLFRFKPKVNKVCLSNGVQLITCKTGGRKVQNLAIRCHGNYELKRPGFLAKSDIIRVPPGKFFYFYGPHAGVLSSNIRRFMEGEYEPLEVLTAGQKCANYMLYPAYESERWADESYLSQCIVLDRRSPNKKADKHPLREYDILRIDYPIRLNLVIRKICCLTEYIRIHCMFCRDSIRAVRPQEDCIYDPGLEFPPNVYQGDLGRWHVL</sequence>
<evidence type="ECO:0000313" key="3">
    <source>
        <dbReference type="Proteomes" id="UP001163255"/>
    </source>
</evidence>
<reference evidence="2" key="1">
    <citation type="submission" date="2022-10" db="EMBL/GenBank/DDBJ databases">
        <title>Completed Genome Sequence of two octocoral isolated bacterium, Endozoicomonas euniceicola EF212T and Endozoicomonas gorgoniicola PS125T.</title>
        <authorList>
            <person name="Chiou Y.-J."/>
            <person name="Chen Y.-H."/>
        </authorList>
    </citation>
    <scope>NUCLEOTIDE SEQUENCE</scope>
    <source>
        <strain evidence="2">EF212</strain>
    </source>
</reference>
<protein>
    <recommendedName>
        <fullName evidence="1">Putative adhesin Stv domain-containing protein</fullName>
    </recommendedName>
</protein>
<evidence type="ECO:0000313" key="2">
    <source>
        <dbReference type="EMBL" id="UYM17047.1"/>
    </source>
</evidence>